<proteinExistence type="predicted"/>
<feature type="chain" id="PRO_5020618434" description="DUF4852 domain-containing protein" evidence="1">
    <location>
        <begin position="19"/>
        <end position="239"/>
    </location>
</feature>
<keyword evidence="3" id="KW-1185">Reference proteome</keyword>
<keyword evidence="1" id="KW-0732">Signal</keyword>
<protein>
    <recommendedName>
        <fullName evidence="4">DUF4852 domain-containing protein</fullName>
    </recommendedName>
</protein>
<name>A0A4Q6XAL5_9GAMM</name>
<dbReference type="Proteomes" id="UP000292110">
    <property type="component" value="Unassembled WGS sequence"/>
</dbReference>
<dbReference type="RefSeq" id="WP_130162408.1">
    <property type="nucleotide sequence ID" value="NZ_SGIM01000008.1"/>
</dbReference>
<organism evidence="2 3">
    <name type="scientific">Acinetobacter halotolerans</name>
    <dbReference type="NCBI Taxonomy" id="1752076"/>
    <lineage>
        <taxon>Bacteria</taxon>
        <taxon>Pseudomonadati</taxon>
        <taxon>Pseudomonadota</taxon>
        <taxon>Gammaproteobacteria</taxon>
        <taxon>Moraxellales</taxon>
        <taxon>Moraxellaceae</taxon>
        <taxon>Acinetobacter</taxon>
    </lineage>
</organism>
<reference evidence="2 3" key="1">
    <citation type="submission" date="2019-02" db="EMBL/GenBank/DDBJ databases">
        <title>The draft genome of Acinetobacter halotolerans strain JCM 31009.</title>
        <authorList>
            <person name="Qin J."/>
            <person name="Feng Y."/>
            <person name="Nemec A."/>
            <person name="Zong Z."/>
        </authorList>
    </citation>
    <scope>NUCLEOTIDE SEQUENCE [LARGE SCALE GENOMIC DNA]</scope>
    <source>
        <strain evidence="2 3">JCM 31009</strain>
    </source>
</reference>
<accession>A0A4Q6XAL5</accession>
<evidence type="ECO:0000256" key="1">
    <source>
        <dbReference type="SAM" id="SignalP"/>
    </source>
</evidence>
<evidence type="ECO:0000313" key="2">
    <source>
        <dbReference type="EMBL" id="RZF51720.1"/>
    </source>
</evidence>
<feature type="signal peptide" evidence="1">
    <location>
        <begin position="1"/>
        <end position="18"/>
    </location>
</feature>
<comment type="caution">
    <text evidence="2">The sequence shown here is derived from an EMBL/GenBank/DDBJ whole genome shotgun (WGS) entry which is preliminary data.</text>
</comment>
<gene>
    <name evidence="2" type="ORF">EXE30_10950</name>
</gene>
<evidence type="ECO:0000313" key="3">
    <source>
        <dbReference type="Proteomes" id="UP000292110"/>
    </source>
</evidence>
<sequence length="239" mass="27137">MKNIVLLLPLIFISQTYAESLVQFEKNLAKKYGQKNFYEVNQEIESEVVNKLAHDSASFNYAFSSVQEQYNLRIHFSPDKTLKFYTFDIGGGGTMGEYSSYVQAQKAGKTILTPIKTGFILDVKQTQFVNKQPIYLVKSYYKGSSCIGAYAINAFKLTQAGKLQAAKAFQTKSAQLDHIKVDFDCKNHEVGHSTPDYIRSSENMNTVDIILLDKDYKPQGKYLRYAKTNTVYKYLGTVK</sequence>
<dbReference type="EMBL" id="SGIM01000008">
    <property type="protein sequence ID" value="RZF51720.1"/>
    <property type="molecule type" value="Genomic_DNA"/>
</dbReference>
<dbReference type="AlphaFoldDB" id="A0A4Q6XAL5"/>
<evidence type="ECO:0008006" key="4">
    <source>
        <dbReference type="Google" id="ProtNLM"/>
    </source>
</evidence>